<evidence type="ECO:0000313" key="1">
    <source>
        <dbReference type="EMBL" id="KAK2848154.1"/>
    </source>
</evidence>
<comment type="caution">
    <text evidence="1">The sequence shown here is derived from an EMBL/GenBank/DDBJ whole genome shotgun (WGS) entry which is preliminary data.</text>
</comment>
<dbReference type="AlphaFoldDB" id="A0AA88MZ41"/>
<name>A0AA88MZ41_TACVA</name>
<dbReference type="Proteomes" id="UP001187315">
    <property type="component" value="Unassembled WGS sequence"/>
</dbReference>
<sequence>MASNFNDNATTTEGPKPWTTVQCNWCPLSFMNAVSFNSGPSDVDPEMGDYVVVELKGEMSLRREPWDILRAIVEGNERLGGKLVTRMWVTETSEWRYNPRDPIYHAQISFDNCKVQVHKDLAPSLDEIALLLIHGRTILCWVYKVYMLASQRSVDLLQEGV</sequence>
<proteinExistence type="predicted"/>
<keyword evidence="2" id="KW-1185">Reference proteome</keyword>
<accession>A0AA88MZ41</accession>
<organism evidence="1 2">
    <name type="scientific">Tachysurus vachellii</name>
    <name type="common">Darkbarbel catfish</name>
    <name type="synonym">Pelteobagrus vachellii</name>
    <dbReference type="NCBI Taxonomy" id="175792"/>
    <lineage>
        <taxon>Eukaryota</taxon>
        <taxon>Metazoa</taxon>
        <taxon>Chordata</taxon>
        <taxon>Craniata</taxon>
        <taxon>Vertebrata</taxon>
        <taxon>Euteleostomi</taxon>
        <taxon>Actinopterygii</taxon>
        <taxon>Neopterygii</taxon>
        <taxon>Teleostei</taxon>
        <taxon>Ostariophysi</taxon>
        <taxon>Siluriformes</taxon>
        <taxon>Bagridae</taxon>
        <taxon>Tachysurus</taxon>
    </lineage>
</organism>
<reference evidence="1" key="1">
    <citation type="submission" date="2023-08" db="EMBL/GenBank/DDBJ databases">
        <title>Pelteobagrus vachellii genome.</title>
        <authorList>
            <person name="Liu H."/>
        </authorList>
    </citation>
    <scope>NUCLEOTIDE SEQUENCE</scope>
    <source>
        <strain evidence="1">PRFRI_2022a</strain>
        <tissue evidence="1">Muscle</tissue>
    </source>
</reference>
<gene>
    <name evidence="1" type="ORF">Q7C36_009836</name>
</gene>
<dbReference type="EMBL" id="JAVHJS010000009">
    <property type="protein sequence ID" value="KAK2848154.1"/>
    <property type="molecule type" value="Genomic_DNA"/>
</dbReference>
<protein>
    <submittedName>
        <fullName evidence="1">Uncharacterized protein</fullName>
    </submittedName>
</protein>
<evidence type="ECO:0000313" key="2">
    <source>
        <dbReference type="Proteomes" id="UP001187315"/>
    </source>
</evidence>